<dbReference type="Proteomes" id="UP000481360">
    <property type="component" value="Unassembled WGS sequence"/>
</dbReference>
<feature type="region of interest" description="Disordered" evidence="1">
    <location>
        <begin position="47"/>
        <end position="147"/>
    </location>
</feature>
<dbReference type="RefSeq" id="WP_166043901.1">
    <property type="nucleotide sequence ID" value="NZ_JAAMPJ010000001.1"/>
</dbReference>
<feature type="compositionally biased region" description="Low complexity" evidence="1">
    <location>
        <begin position="85"/>
        <end position="133"/>
    </location>
</feature>
<evidence type="ECO:0000256" key="1">
    <source>
        <dbReference type="SAM" id="MobiDB-lite"/>
    </source>
</evidence>
<keyword evidence="3" id="KW-1185">Reference proteome</keyword>
<proteinExistence type="predicted"/>
<dbReference type="AlphaFoldDB" id="A0A7C9RLN3"/>
<sequence>MWWSLPNWCRLLPVLGGTLLAPMALVSVSTPPMSNLTPDIAFTPMSPVGPESPVSTANPTTPLAPAHPVTLAGQGAPITPSATTSAVPASHASAEPSPSAAAATGSPVPTGTVATGSTTTTSPVPVAAPTASPQPLPNDTSTTSIQSGLPVLDARKDSVLLADELVRSAAINEASFGGRNG</sequence>
<evidence type="ECO:0000313" key="3">
    <source>
        <dbReference type="Proteomes" id="UP000481360"/>
    </source>
</evidence>
<accession>A0A7C9RLN3</accession>
<gene>
    <name evidence="2" type="ORF">G7043_03890</name>
</gene>
<feature type="compositionally biased region" description="Polar residues" evidence="1">
    <location>
        <begin position="137"/>
        <end position="147"/>
    </location>
</feature>
<comment type="caution">
    <text evidence="2">The sequence shown here is derived from an EMBL/GenBank/DDBJ whole genome shotgun (WGS) entry which is preliminary data.</text>
</comment>
<reference evidence="2 3" key="1">
    <citation type="submission" date="2020-03" db="EMBL/GenBank/DDBJ databases">
        <title>Isolation and identification of active actinomycetes.</title>
        <authorList>
            <person name="Sun X."/>
        </authorList>
    </citation>
    <scope>NUCLEOTIDE SEQUENCE [LARGE SCALE GENOMIC DNA]</scope>
    <source>
        <strain evidence="2 3">NEAU-D13</strain>
    </source>
</reference>
<organism evidence="2 3">
    <name type="scientific">Lentzea alba</name>
    <dbReference type="NCBI Taxonomy" id="2714351"/>
    <lineage>
        <taxon>Bacteria</taxon>
        <taxon>Bacillati</taxon>
        <taxon>Actinomycetota</taxon>
        <taxon>Actinomycetes</taxon>
        <taxon>Pseudonocardiales</taxon>
        <taxon>Pseudonocardiaceae</taxon>
        <taxon>Lentzea</taxon>
    </lineage>
</organism>
<dbReference type="EMBL" id="JAAMPJ010000001">
    <property type="protein sequence ID" value="NGY58071.1"/>
    <property type="molecule type" value="Genomic_DNA"/>
</dbReference>
<name>A0A7C9RLN3_9PSEU</name>
<protein>
    <submittedName>
        <fullName evidence="2">Uncharacterized protein</fullName>
    </submittedName>
</protein>
<evidence type="ECO:0000313" key="2">
    <source>
        <dbReference type="EMBL" id="NGY58071.1"/>
    </source>
</evidence>